<feature type="domain" description="4'-phosphopantetheinyl transferase" evidence="3">
    <location>
        <begin position="133"/>
        <end position="203"/>
    </location>
</feature>
<reference evidence="4 5" key="1">
    <citation type="submission" date="2015-06" db="EMBL/GenBank/DDBJ databases">
        <title>Recapitulation of the evolution of biosynthetic gene clusters reveals hidden chemical diversity on bacterial genomes.</title>
        <authorList>
            <person name="Cruz-Morales P."/>
            <person name="Martinez-Guerrero C."/>
            <person name="Morales-Escalante M.A."/>
            <person name="Yanez-Guerra L.A."/>
            <person name="Kopp J.F."/>
            <person name="Feldmann J."/>
            <person name="Ramos-Aboites H.E."/>
            <person name="Barona-Gomez F."/>
        </authorList>
    </citation>
    <scope>NUCLEOTIDE SEQUENCE [LARGE SCALE GENOMIC DNA]</scope>
    <source>
        <strain evidence="4 5">ATCC 31245</strain>
    </source>
</reference>
<keyword evidence="2 4" id="KW-0808">Transferase</keyword>
<evidence type="ECO:0000259" key="3">
    <source>
        <dbReference type="Pfam" id="PF01648"/>
    </source>
</evidence>
<dbReference type="GO" id="GO:0019878">
    <property type="term" value="P:lysine biosynthetic process via aminoadipic acid"/>
    <property type="evidence" value="ECO:0007669"/>
    <property type="project" value="TreeGrafter"/>
</dbReference>
<protein>
    <submittedName>
        <fullName evidence="4">4-phosphopantetheinyl transferase</fullName>
    </submittedName>
</protein>
<dbReference type="Gene3D" id="3.90.470.20">
    <property type="entry name" value="4'-phosphopantetheinyl transferase domain"/>
    <property type="match status" value="1"/>
</dbReference>
<dbReference type="InterPro" id="IPR008278">
    <property type="entry name" value="4-PPantetheinyl_Trfase_dom"/>
</dbReference>
<dbReference type="GO" id="GO:0005829">
    <property type="term" value="C:cytosol"/>
    <property type="evidence" value="ECO:0007669"/>
    <property type="project" value="TreeGrafter"/>
</dbReference>
<dbReference type="EMBL" id="LFML01000122">
    <property type="protein sequence ID" value="KMO94856.1"/>
    <property type="molecule type" value="Genomic_DNA"/>
</dbReference>
<dbReference type="AlphaFoldDB" id="A0A0J7AC93"/>
<comment type="caution">
    <text evidence="4">The sequence shown here is derived from an EMBL/GenBank/DDBJ whole genome shotgun (WGS) entry which is preliminary data.</text>
</comment>
<dbReference type="RefSeq" id="WP_048479404.1">
    <property type="nucleotide sequence ID" value="NZ_JBIRUD010000004.1"/>
</dbReference>
<evidence type="ECO:0000313" key="4">
    <source>
        <dbReference type="EMBL" id="KMO94856.1"/>
    </source>
</evidence>
<evidence type="ECO:0000256" key="1">
    <source>
        <dbReference type="ARBA" id="ARBA00010990"/>
    </source>
</evidence>
<dbReference type="InterPro" id="IPR037143">
    <property type="entry name" value="4-PPantetheinyl_Trfase_dom_sf"/>
</dbReference>
<dbReference type="SUPFAM" id="SSF56214">
    <property type="entry name" value="4'-phosphopantetheinyl transferase"/>
    <property type="match status" value="2"/>
</dbReference>
<dbReference type="Pfam" id="PF01648">
    <property type="entry name" value="ACPS"/>
    <property type="match status" value="1"/>
</dbReference>
<organism evidence="4 5">
    <name type="scientific">Streptomyces roseus</name>
    <dbReference type="NCBI Taxonomy" id="66430"/>
    <lineage>
        <taxon>Bacteria</taxon>
        <taxon>Bacillati</taxon>
        <taxon>Actinomycetota</taxon>
        <taxon>Actinomycetes</taxon>
        <taxon>Kitasatosporales</taxon>
        <taxon>Streptomycetaceae</taxon>
        <taxon>Streptomyces</taxon>
    </lineage>
</organism>
<dbReference type="InterPro" id="IPR050559">
    <property type="entry name" value="P-Pant_transferase_sf"/>
</dbReference>
<sequence>MSTYVNRLGEDLPRIGAAPAGNAVAVWSLDTTLDAVGGHRIDEAPAILDAGERERAALMVRAGDRHRYLASHVGLRVLLGGYLGQAPQDVVLVREDCPCCDGPHGRPAVAGGEVHFSLSHSGDLAYLAFAAAPVGVDVEALPSAAAVEDVLTTLHPAETAELSALPAAERAEALSRVWSRKEAYFKGTGTGLALGVAEPYVGAGATPSPVPGWHLTDLSAPPGYAAALALRA</sequence>
<dbReference type="GO" id="GO:0008897">
    <property type="term" value="F:holo-[acyl-carrier-protein] synthase activity"/>
    <property type="evidence" value="ECO:0007669"/>
    <property type="project" value="InterPro"/>
</dbReference>
<dbReference type="PANTHER" id="PTHR12215:SF10">
    <property type="entry name" value="L-AMINOADIPATE-SEMIALDEHYDE DEHYDROGENASE-PHOSPHOPANTETHEINYL TRANSFERASE"/>
    <property type="match status" value="1"/>
</dbReference>
<accession>A0A0J7AC93</accession>
<gene>
    <name evidence="4" type="ORF">ACS04_27125</name>
</gene>
<dbReference type="Proteomes" id="UP000035932">
    <property type="component" value="Unassembled WGS sequence"/>
</dbReference>
<dbReference type="PANTHER" id="PTHR12215">
    <property type="entry name" value="PHOSPHOPANTETHEINE TRANSFERASE"/>
    <property type="match status" value="1"/>
</dbReference>
<comment type="similarity">
    <text evidence="1">Belongs to the P-Pant transferase superfamily. Gsp/Sfp/HetI/AcpT family.</text>
</comment>
<dbReference type="GO" id="GO:0000287">
    <property type="term" value="F:magnesium ion binding"/>
    <property type="evidence" value="ECO:0007669"/>
    <property type="project" value="InterPro"/>
</dbReference>
<evidence type="ECO:0000313" key="5">
    <source>
        <dbReference type="Proteomes" id="UP000035932"/>
    </source>
</evidence>
<dbReference type="PATRIC" id="fig|66430.4.peg.976"/>
<keyword evidence="5" id="KW-1185">Reference proteome</keyword>
<name>A0A0J7AC93_9ACTN</name>
<proteinExistence type="inferred from homology"/>
<dbReference type="STRING" id="66430.ACS04_27125"/>
<evidence type="ECO:0000256" key="2">
    <source>
        <dbReference type="ARBA" id="ARBA00022679"/>
    </source>
</evidence>